<accession>A0ABT1VSX8</accession>
<dbReference type="RefSeq" id="WP_422918177.1">
    <property type="nucleotide sequence ID" value="NZ_JAMZEJ010000001.1"/>
</dbReference>
<evidence type="ECO:0000313" key="2">
    <source>
        <dbReference type="Proteomes" id="UP001524547"/>
    </source>
</evidence>
<dbReference type="Pfam" id="PF01042">
    <property type="entry name" value="Ribonuc_L-PSP"/>
    <property type="match status" value="1"/>
</dbReference>
<name>A0ABT1VSX8_9PROT</name>
<dbReference type="Proteomes" id="UP001524547">
    <property type="component" value="Unassembled WGS sequence"/>
</dbReference>
<sequence length="160" mass="17401">MSAQGNGSALSAAPDIALASVTATGSSRDRVSDPDLANRPHFERRTVAGRENEVRIRRVTGFDRRRGGFPSRLSEQCRQALMNGSDSLAAAGLSMQDVVRVVYLVRDADAFPACFPLLRDAFGDARPAATLRLVCDFDVPDVKIELELIARPQLHADHRA</sequence>
<dbReference type="PANTHER" id="PTHR43857">
    <property type="entry name" value="BLR7761 PROTEIN"/>
    <property type="match status" value="1"/>
</dbReference>
<organism evidence="1 2">
    <name type="scientific">Rhizosaccharibacter radicis</name>
    <dbReference type="NCBI Taxonomy" id="2782605"/>
    <lineage>
        <taxon>Bacteria</taxon>
        <taxon>Pseudomonadati</taxon>
        <taxon>Pseudomonadota</taxon>
        <taxon>Alphaproteobacteria</taxon>
        <taxon>Acetobacterales</taxon>
        <taxon>Acetobacteraceae</taxon>
        <taxon>Rhizosaccharibacter</taxon>
    </lineage>
</organism>
<proteinExistence type="predicted"/>
<dbReference type="InterPro" id="IPR035959">
    <property type="entry name" value="RutC-like_sf"/>
</dbReference>
<dbReference type="EMBL" id="JAMZEJ010000001">
    <property type="protein sequence ID" value="MCQ8239439.1"/>
    <property type="molecule type" value="Genomic_DNA"/>
</dbReference>
<dbReference type="InterPro" id="IPR006175">
    <property type="entry name" value="YjgF/YER057c/UK114"/>
</dbReference>
<dbReference type="SUPFAM" id="SSF55298">
    <property type="entry name" value="YjgF-like"/>
    <property type="match status" value="1"/>
</dbReference>
<gene>
    <name evidence="1" type="ORF">NFI88_01115</name>
</gene>
<dbReference type="Gene3D" id="3.30.1330.40">
    <property type="entry name" value="RutC-like"/>
    <property type="match status" value="1"/>
</dbReference>
<evidence type="ECO:0000313" key="1">
    <source>
        <dbReference type="EMBL" id="MCQ8239439.1"/>
    </source>
</evidence>
<keyword evidence="2" id="KW-1185">Reference proteome</keyword>
<dbReference type="PANTHER" id="PTHR43857:SF1">
    <property type="entry name" value="YJGH FAMILY PROTEIN"/>
    <property type="match status" value="1"/>
</dbReference>
<comment type="caution">
    <text evidence="1">The sequence shown here is derived from an EMBL/GenBank/DDBJ whole genome shotgun (WGS) entry which is preliminary data.</text>
</comment>
<reference evidence="1 2" key="1">
    <citation type="submission" date="2022-06" db="EMBL/GenBank/DDBJ databases">
        <title>Rhizosaccharibacter gen. nov. sp. nov. KSS12, endophytic bacteria isolated from sugarcane.</title>
        <authorList>
            <person name="Pitiwittayakul N."/>
        </authorList>
    </citation>
    <scope>NUCLEOTIDE SEQUENCE [LARGE SCALE GENOMIC DNA]</scope>
    <source>
        <strain evidence="1 2">KSS12</strain>
    </source>
</reference>
<protein>
    <submittedName>
        <fullName evidence="1">Rid family hydrolase</fullName>
    </submittedName>
</protein>
<keyword evidence="1" id="KW-0378">Hydrolase</keyword>
<dbReference type="GO" id="GO:0016787">
    <property type="term" value="F:hydrolase activity"/>
    <property type="evidence" value="ECO:0007669"/>
    <property type="project" value="UniProtKB-KW"/>
</dbReference>